<organism evidence="2">
    <name type="scientific">Graphocephala atropunctata</name>
    <dbReference type="NCBI Taxonomy" id="36148"/>
    <lineage>
        <taxon>Eukaryota</taxon>
        <taxon>Metazoa</taxon>
        <taxon>Ecdysozoa</taxon>
        <taxon>Arthropoda</taxon>
        <taxon>Hexapoda</taxon>
        <taxon>Insecta</taxon>
        <taxon>Pterygota</taxon>
        <taxon>Neoptera</taxon>
        <taxon>Paraneoptera</taxon>
        <taxon>Hemiptera</taxon>
        <taxon>Auchenorrhyncha</taxon>
        <taxon>Membracoidea</taxon>
        <taxon>Cicadellidae</taxon>
        <taxon>Cicadellinae</taxon>
        <taxon>Cicadellini</taxon>
        <taxon>Graphocephala</taxon>
    </lineage>
</organism>
<proteinExistence type="predicted"/>
<gene>
    <name evidence="2" type="ORF">g.877</name>
</gene>
<dbReference type="AlphaFoldDB" id="A0A1B6KRS4"/>
<sequence>SGSTSSHLVMRVSWVLVAVGCLVSPGWARPETVENSDFQILNLEADAEKNVEKPVDSPLLARLRRSPTHKHKSFGGPPCNVCGGGGGFPGSGYGGGSGGGYGGGGYPHGGGGGCGGGG</sequence>
<accession>A0A1B6KRS4</accession>
<reference evidence="2" key="1">
    <citation type="submission" date="2015-11" db="EMBL/GenBank/DDBJ databases">
        <title>De novo transcriptome assembly of four potential Pierce s Disease insect vectors from Arizona vineyards.</title>
        <authorList>
            <person name="Tassone E.E."/>
        </authorList>
    </citation>
    <scope>NUCLEOTIDE SEQUENCE</scope>
</reference>
<evidence type="ECO:0000256" key="1">
    <source>
        <dbReference type="SAM" id="SignalP"/>
    </source>
</evidence>
<feature type="chain" id="PRO_5008586814" description="DUF4766 domain-containing protein" evidence="1">
    <location>
        <begin position="29"/>
        <end position="118"/>
    </location>
</feature>
<feature type="non-terminal residue" evidence="2">
    <location>
        <position position="1"/>
    </location>
</feature>
<dbReference type="EMBL" id="GEBQ01025825">
    <property type="protein sequence ID" value="JAT14152.1"/>
    <property type="molecule type" value="Transcribed_RNA"/>
</dbReference>
<evidence type="ECO:0000313" key="2">
    <source>
        <dbReference type="EMBL" id="JAT14152.1"/>
    </source>
</evidence>
<keyword evidence="1" id="KW-0732">Signal</keyword>
<evidence type="ECO:0008006" key="3">
    <source>
        <dbReference type="Google" id="ProtNLM"/>
    </source>
</evidence>
<name>A0A1B6KRS4_9HEMI</name>
<feature type="non-terminal residue" evidence="2">
    <location>
        <position position="118"/>
    </location>
</feature>
<feature type="signal peptide" evidence="1">
    <location>
        <begin position="1"/>
        <end position="28"/>
    </location>
</feature>
<protein>
    <recommendedName>
        <fullName evidence="3">DUF4766 domain-containing protein</fullName>
    </recommendedName>
</protein>